<dbReference type="AlphaFoldDB" id="S4NU84"/>
<reference evidence="1" key="2">
    <citation type="submission" date="2013-05" db="EMBL/GenBank/DDBJ databases">
        <authorList>
            <person name="Carter J.-M."/>
            <person name="Baker S.C."/>
            <person name="Pink R."/>
            <person name="Carter D.R.F."/>
            <person name="Collins A."/>
            <person name="Tomlin J."/>
            <person name="Gibbs M."/>
            <person name="Breuker C.J."/>
        </authorList>
    </citation>
    <scope>NUCLEOTIDE SEQUENCE</scope>
    <source>
        <tissue evidence="1">Ovary</tissue>
    </source>
</reference>
<dbReference type="EMBL" id="GAIX01010234">
    <property type="protein sequence ID" value="JAA82326.1"/>
    <property type="molecule type" value="Transcribed_RNA"/>
</dbReference>
<evidence type="ECO:0000313" key="1">
    <source>
        <dbReference type="EMBL" id="JAA82326.1"/>
    </source>
</evidence>
<proteinExistence type="predicted"/>
<accession>S4NU84</accession>
<name>S4NU84_9NEOP</name>
<organism evidence="1">
    <name type="scientific">Pararge aegeria</name>
    <name type="common">speckled wood butterfly</name>
    <dbReference type="NCBI Taxonomy" id="116150"/>
    <lineage>
        <taxon>Eukaryota</taxon>
        <taxon>Metazoa</taxon>
        <taxon>Ecdysozoa</taxon>
        <taxon>Arthropoda</taxon>
        <taxon>Hexapoda</taxon>
        <taxon>Insecta</taxon>
        <taxon>Pterygota</taxon>
        <taxon>Neoptera</taxon>
        <taxon>Endopterygota</taxon>
        <taxon>Lepidoptera</taxon>
        <taxon>Glossata</taxon>
        <taxon>Ditrysia</taxon>
        <taxon>Papilionoidea</taxon>
        <taxon>Nymphalidae</taxon>
        <taxon>Satyrinae</taxon>
        <taxon>Satyrini</taxon>
        <taxon>Parargina</taxon>
        <taxon>Pararge</taxon>
    </lineage>
</organism>
<protein>
    <submittedName>
        <fullName evidence="1">Uncharacterized protein</fullName>
    </submittedName>
</protein>
<sequence>MYASMPRHFIHLLSNAPKIVLKPLFYKATHITCSYTTQCYYFIVEQLALQYGERSSRKNRPDNILVHFVRSNAPSIR</sequence>
<feature type="non-terminal residue" evidence="1">
    <location>
        <position position="77"/>
    </location>
</feature>
<reference evidence="1" key="1">
    <citation type="journal article" date="2013" name="BMC Genomics">
        <title>Unscrambling butterfly oogenesis.</title>
        <authorList>
            <person name="Carter J.M."/>
            <person name="Baker S.C."/>
            <person name="Pink R."/>
            <person name="Carter D.R."/>
            <person name="Collins A."/>
            <person name="Tomlin J."/>
            <person name="Gibbs M."/>
            <person name="Breuker C.J."/>
        </authorList>
    </citation>
    <scope>NUCLEOTIDE SEQUENCE</scope>
    <source>
        <tissue evidence="1">Ovary</tissue>
    </source>
</reference>